<dbReference type="InterPro" id="IPR013424">
    <property type="entry name" value="Ice-binding_C"/>
</dbReference>
<dbReference type="Proteomes" id="UP000753908">
    <property type="component" value="Unassembled WGS sequence"/>
</dbReference>
<evidence type="ECO:0000256" key="1">
    <source>
        <dbReference type="SAM" id="SignalP"/>
    </source>
</evidence>
<reference evidence="2" key="2">
    <citation type="journal article" date="2022" name="Microbiol. Resour. Announc.">
        <title>Metagenome Sequencing to Explore Phylogenomics of Terrestrial Cyanobacteria.</title>
        <authorList>
            <person name="Ward R.D."/>
            <person name="Stajich J.E."/>
            <person name="Johansen J.R."/>
            <person name="Huntemann M."/>
            <person name="Clum A."/>
            <person name="Foster B."/>
            <person name="Foster B."/>
            <person name="Roux S."/>
            <person name="Palaniappan K."/>
            <person name="Varghese N."/>
            <person name="Mukherjee S."/>
            <person name="Reddy T.B.K."/>
            <person name="Daum C."/>
            <person name="Copeland A."/>
            <person name="Chen I.A."/>
            <person name="Ivanova N.N."/>
            <person name="Kyrpides N.C."/>
            <person name="Shapiro N."/>
            <person name="Eloe-Fadrosh E.A."/>
            <person name="Pietrasiak N."/>
        </authorList>
    </citation>
    <scope>NUCLEOTIDE SEQUENCE</scope>
    <source>
        <strain evidence="2">CPER-KK1</strain>
    </source>
</reference>
<dbReference type="EMBL" id="JAHHIF010000019">
    <property type="protein sequence ID" value="MBW4545885.1"/>
    <property type="molecule type" value="Genomic_DNA"/>
</dbReference>
<feature type="chain" id="PRO_5037720507" evidence="1">
    <location>
        <begin position="24"/>
        <end position="195"/>
    </location>
</feature>
<comment type="caution">
    <text evidence="2">The sequence shown here is derived from an EMBL/GenBank/DDBJ whole genome shotgun (WGS) entry which is preliminary data.</text>
</comment>
<organism evidence="2 3">
    <name type="scientific">Symplocastrum torsivum CPER-KK1</name>
    <dbReference type="NCBI Taxonomy" id="450513"/>
    <lineage>
        <taxon>Bacteria</taxon>
        <taxon>Bacillati</taxon>
        <taxon>Cyanobacteriota</taxon>
        <taxon>Cyanophyceae</taxon>
        <taxon>Oscillatoriophycideae</taxon>
        <taxon>Oscillatoriales</taxon>
        <taxon>Microcoleaceae</taxon>
        <taxon>Symplocastrum</taxon>
    </lineage>
</organism>
<name>A0A951PL16_9CYAN</name>
<dbReference type="NCBIfam" id="TIGR02595">
    <property type="entry name" value="PEP_CTERM"/>
    <property type="match status" value="1"/>
</dbReference>
<evidence type="ECO:0000313" key="3">
    <source>
        <dbReference type="Proteomes" id="UP000753908"/>
    </source>
</evidence>
<gene>
    <name evidence="2" type="ORF">KME25_15770</name>
</gene>
<dbReference type="AlphaFoldDB" id="A0A951PL16"/>
<protein>
    <submittedName>
        <fullName evidence="2">PEP-CTERM sorting domain-containing protein</fullName>
    </submittedName>
</protein>
<feature type="signal peptide" evidence="1">
    <location>
        <begin position="1"/>
        <end position="23"/>
    </location>
</feature>
<reference evidence="2" key="1">
    <citation type="submission" date="2021-05" db="EMBL/GenBank/DDBJ databases">
        <authorList>
            <person name="Pietrasiak N."/>
            <person name="Ward R."/>
            <person name="Stajich J.E."/>
            <person name="Kurbessoian T."/>
        </authorList>
    </citation>
    <scope>NUCLEOTIDE SEQUENCE</scope>
    <source>
        <strain evidence="2">CPER-KK1</strain>
    </source>
</reference>
<sequence length="195" mass="20455">MKHLALVATVALGWATLTAPANAALFSWDIEYTNWWEDDGGGSIFGTIIADENDVADGIVSADELKDWQWNWSGNEVVSAFSISSKAGGTTDFDPSFYVNDTPNQPIGLDFLDPDNLDQGSFVSASGNEILDLQALLAISFMDGVESVSAGNPTATLGTVSVSEPTAVPEPASILGLLALAGVSTATLKRQKQDA</sequence>
<accession>A0A951PL16</accession>
<evidence type="ECO:0000313" key="2">
    <source>
        <dbReference type="EMBL" id="MBW4545885.1"/>
    </source>
</evidence>
<keyword evidence="1" id="KW-0732">Signal</keyword>
<proteinExistence type="predicted"/>